<keyword evidence="4 8" id="KW-0547">Nucleotide-binding</keyword>
<dbReference type="Pfam" id="PF02786">
    <property type="entry name" value="CPSase_L_D2"/>
    <property type="match status" value="1"/>
</dbReference>
<dbReference type="PROSITE" id="PS00867">
    <property type="entry name" value="CPSASE_2"/>
    <property type="match status" value="1"/>
</dbReference>
<dbReference type="SMART" id="SM00878">
    <property type="entry name" value="Biotin_carb_C"/>
    <property type="match status" value="1"/>
</dbReference>
<dbReference type="InterPro" id="IPR011761">
    <property type="entry name" value="ATP-grasp"/>
</dbReference>
<dbReference type="InterPro" id="IPR011764">
    <property type="entry name" value="Biotin_carboxylation_dom"/>
</dbReference>
<dbReference type="NCBIfam" id="NF006367">
    <property type="entry name" value="PRK08591.1"/>
    <property type="match status" value="1"/>
</dbReference>
<dbReference type="PROSITE" id="PS50975">
    <property type="entry name" value="ATP_GRASP"/>
    <property type="match status" value="1"/>
</dbReference>
<feature type="domain" description="ATP-grasp" evidence="9">
    <location>
        <begin position="120"/>
        <end position="316"/>
    </location>
</feature>
<dbReference type="InterPro" id="IPR005482">
    <property type="entry name" value="Biotin_COase_C"/>
</dbReference>
<gene>
    <name evidence="11" type="ORF">JFL75_08870</name>
</gene>
<organism evidence="11 12">
    <name type="scientific">Breznakiella homolactica</name>
    <dbReference type="NCBI Taxonomy" id="2798577"/>
    <lineage>
        <taxon>Bacteria</taxon>
        <taxon>Pseudomonadati</taxon>
        <taxon>Spirochaetota</taxon>
        <taxon>Spirochaetia</taxon>
        <taxon>Spirochaetales</taxon>
        <taxon>Breznakiellaceae</taxon>
        <taxon>Breznakiella</taxon>
    </lineage>
</organism>
<dbReference type="PROSITE" id="PS50979">
    <property type="entry name" value="BC"/>
    <property type="match status" value="1"/>
</dbReference>
<dbReference type="SUPFAM" id="SSF56059">
    <property type="entry name" value="Glutathione synthetase ATP-binding domain-like"/>
    <property type="match status" value="1"/>
</dbReference>
<dbReference type="GO" id="GO:0005524">
    <property type="term" value="F:ATP binding"/>
    <property type="evidence" value="ECO:0007669"/>
    <property type="project" value="UniProtKB-UniRule"/>
</dbReference>
<dbReference type="Gene3D" id="3.30.470.20">
    <property type="entry name" value="ATP-grasp fold, B domain"/>
    <property type="match status" value="1"/>
</dbReference>
<evidence type="ECO:0000256" key="3">
    <source>
        <dbReference type="ARBA" id="ARBA00022598"/>
    </source>
</evidence>
<comment type="catalytic activity">
    <reaction evidence="7">
        <text>N(6)-biotinyl-L-lysyl-[protein] + hydrogencarbonate + ATP = N(6)-carboxybiotinyl-L-lysyl-[protein] + ADP + phosphate + H(+)</text>
        <dbReference type="Rhea" id="RHEA:13501"/>
        <dbReference type="Rhea" id="RHEA-COMP:10505"/>
        <dbReference type="Rhea" id="RHEA-COMP:10506"/>
        <dbReference type="ChEBI" id="CHEBI:15378"/>
        <dbReference type="ChEBI" id="CHEBI:17544"/>
        <dbReference type="ChEBI" id="CHEBI:30616"/>
        <dbReference type="ChEBI" id="CHEBI:43474"/>
        <dbReference type="ChEBI" id="CHEBI:83144"/>
        <dbReference type="ChEBI" id="CHEBI:83145"/>
        <dbReference type="ChEBI" id="CHEBI:456216"/>
        <dbReference type="EC" id="6.3.4.14"/>
    </reaction>
</comment>
<dbReference type="InterPro" id="IPR005481">
    <property type="entry name" value="BC-like_N"/>
</dbReference>
<evidence type="ECO:0000256" key="8">
    <source>
        <dbReference type="PROSITE-ProRule" id="PRU00409"/>
    </source>
</evidence>
<evidence type="ECO:0000256" key="4">
    <source>
        <dbReference type="ARBA" id="ARBA00022741"/>
    </source>
</evidence>
<reference evidence="11" key="1">
    <citation type="submission" date="2021-01" db="EMBL/GenBank/DDBJ databases">
        <title>Description of Breznakiella homolactica.</title>
        <authorList>
            <person name="Song Y."/>
            <person name="Brune A."/>
        </authorList>
    </citation>
    <scope>NUCLEOTIDE SEQUENCE</scope>
    <source>
        <strain evidence="11">RmG30</strain>
    </source>
</reference>
<accession>A0A7T7XR79</accession>
<evidence type="ECO:0000256" key="7">
    <source>
        <dbReference type="ARBA" id="ARBA00048600"/>
    </source>
</evidence>
<evidence type="ECO:0000259" key="9">
    <source>
        <dbReference type="PROSITE" id="PS50975"/>
    </source>
</evidence>
<evidence type="ECO:0000256" key="6">
    <source>
        <dbReference type="ARBA" id="ARBA00023267"/>
    </source>
</evidence>
<keyword evidence="12" id="KW-1185">Reference proteome</keyword>
<sequence>MIKRLLIANRGEIAVRIIRTCRELGIETVAVYSTADEGNLHVRLADQAVCIGPPPSAKSYLVRNNLIMAAVNTGCEAIHPGVGFLSENADFARMVRDKGLIFIGPDPEVIELLGDKVVARSTAKKFGLPVTPGTEGAVSSGEAAEKAAKSLGFPVIIKAAAGGGGKGMRIVRSADELSENLSIASREAEANFADGTVFIERYLENPRHVELQIIADGNGNVAVLGERDCSVQKNHQKLIEESPSPGVNPEMRKRMARGATKMFRELKYRGAGTIEFLVEGENFYFMEVNARVQVEHPVSEFVSGVDIIRQQILACTEGRMEIDPAKVHLSGWSIECRINALTPGTVTRLDVPGGPGVRFDSFLYTGCVVPPHYDSMVAKLIVHAPTRERAIARMERALHELSIEGIKTNRDQQLRIIGHQIFRSGDFGTSYYAEIQKEVERAG</sequence>
<proteinExistence type="predicted"/>
<dbReference type="Pfam" id="PF02785">
    <property type="entry name" value="Biotin_carb_C"/>
    <property type="match status" value="1"/>
</dbReference>
<dbReference type="InterPro" id="IPR005479">
    <property type="entry name" value="CPAse_ATP-bd"/>
</dbReference>
<keyword evidence="6" id="KW-0092">Biotin</keyword>
<dbReference type="PANTHER" id="PTHR48095:SF2">
    <property type="entry name" value="BIOTIN CARBOXYLASE, CHLOROPLASTIC"/>
    <property type="match status" value="1"/>
</dbReference>
<dbReference type="AlphaFoldDB" id="A0A7T7XR79"/>
<name>A0A7T7XR79_9SPIR</name>
<evidence type="ECO:0000256" key="1">
    <source>
        <dbReference type="ARBA" id="ARBA00003761"/>
    </source>
</evidence>
<evidence type="ECO:0000259" key="10">
    <source>
        <dbReference type="PROSITE" id="PS50979"/>
    </source>
</evidence>
<dbReference type="EMBL" id="CP067089">
    <property type="protein sequence ID" value="QQO11011.1"/>
    <property type="molecule type" value="Genomic_DNA"/>
</dbReference>
<dbReference type="EC" id="6.3.4.14" evidence="2"/>
<dbReference type="Pfam" id="PF00289">
    <property type="entry name" value="Biotin_carb_N"/>
    <property type="match status" value="1"/>
</dbReference>
<dbReference type="InterPro" id="IPR051602">
    <property type="entry name" value="ACC_Biotin_Carboxylase"/>
</dbReference>
<keyword evidence="5 8" id="KW-0067">ATP-binding</keyword>
<dbReference type="PANTHER" id="PTHR48095">
    <property type="entry name" value="PYRUVATE CARBOXYLASE SUBUNIT A"/>
    <property type="match status" value="1"/>
</dbReference>
<dbReference type="Proteomes" id="UP000595917">
    <property type="component" value="Chromosome"/>
</dbReference>
<dbReference type="RefSeq" id="WP_215628320.1">
    <property type="nucleotide sequence ID" value="NZ_CP067089.2"/>
</dbReference>
<protein>
    <recommendedName>
        <fullName evidence="2">biotin carboxylase</fullName>
        <ecNumber evidence="2">6.3.4.14</ecNumber>
    </recommendedName>
</protein>
<evidence type="ECO:0000313" key="12">
    <source>
        <dbReference type="Proteomes" id="UP000595917"/>
    </source>
</evidence>
<keyword evidence="3" id="KW-0436">Ligase</keyword>
<dbReference type="GO" id="GO:0046872">
    <property type="term" value="F:metal ion binding"/>
    <property type="evidence" value="ECO:0007669"/>
    <property type="project" value="InterPro"/>
</dbReference>
<evidence type="ECO:0000256" key="5">
    <source>
        <dbReference type="ARBA" id="ARBA00022840"/>
    </source>
</evidence>
<dbReference type="FunFam" id="3.30.1490.20:FF:000018">
    <property type="entry name" value="Biotin carboxylase"/>
    <property type="match status" value="1"/>
</dbReference>
<evidence type="ECO:0000256" key="2">
    <source>
        <dbReference type="ARBA" id="ARBA00013263"/>
    </source>
</evidence>
<feature type="domain" description="Biotin carboxylation" evidence="10">
    <location>
        <begin position="1"/>
        <end position="437"/>
    </location>
</feature>
<dbReference type="SUPFAM" id="SSF52440">
    <property type="entry name" value="PreATP-grasp domain"/>
    <property type="match status" value="1"/>
</dbReference>
<dbReference type="FunFam" id="3.40.50.20:FF:000010">
    <property type="entry name" value="Propionyl-CoA carboxylase subunit alpha"/>
    <property type="match status" value="1"/>
</dbReference>
<dbReference type="GO" id="GO:0004075">
    <property type="term" value="F:biotin carboxylase activity"/>
    <property type="evidence" value="ECO:0007669"/>
    <property type="project" value="UniProtKB-EC"/>
</dbReference>
<dbReference type="PROSITE" id="PS00866">
    <property type="entry name" value="CPSASE_1"/>
    <property type="match status" value="1"/>
</dbReference>
<dbReference type="InterPro" id="IPR016185">
    <property type="entry name" value="PreATP-grasp_dom_sf"/>
</dbReference>
<dbReference type="KEGG" id="bhc:JFL75_08870"/>
<dbReference type="InterPro" id="IPR011054">
    <property type="entry name" value="Rudment_hybrid_motif"/>
</dbReference>
<dbReference type="SUPFAM" id="SSF51246">
    <property type="entry name" value="Rudiment single hybrid motif"/>
    <property type="match status" value="1"/>
</dbReference>
<comment type="function">
    <text evidence="1">This protein is a component of the acetyl coenzyme A carboxylase complex; first, biotin carboxylase catalyzes the carboxylation of the carrier protein and then the transcarboxylase transfers the carboxyl group to form malonyl-CoA.</text>
</comment>
<evidence type="ECO:0000313" key="11">
    <source>
        <dbReference type="EMBL" id="QQO11011.1"/>
    </source>
</evidence>